<name>A0AAN9VKB0_9ORTH</name>
<dbReference type="InterPro" id="IPR019002">
    <property type="entry name" value="Ribosome_biogenesis_Nop16"/>
</dbReference>
<feature type="region of interest" description="Disordered" evidence="5">
    <location>
        <begin position="1"/>
        <end position="30"/>
    </location>
</feature>
<evidence type="ECO:0000256" key="2">
    <source>
        <dbReference type="ARBA" id="ARBA00008479"/>
    </source>
</evidence>
<sequence>MTKIRKQKRKKRFRYPSSKNLKRKKVMRDANKHTKFFPCKEMKNDWESNKSVITNMEEMGLVYDVNKALGIPSNKQAALESTTSGRKKKKKVLPRKAHVVQELEENANAPRVSKFRLPEGQVRWLSYLITKYGEDYKAMSRDPKNHYAETWKQIRAKINTFKKIPEQYDVFLKSQENHAMAMDTSTEN</sequence>
<proteinExistence type="inferred from homology"/>
<evidence type="ECO:0000313" key="6">
    <source>
        <dbReference type="EMBL" id="KAK7866485.1"/>
    </source>
</evidence>
<dbReference type="PANTHER" id="PTHR13243">
    <property type="entry name" value="HSPC111 PROTEIN-RELATED"/>
    <property type="match status" value="1"/>
</dbReference>
<dbReference type="PANTHER" id="PTHR13243:SF1">
    <property type="entry name" value="NUCLEOLAR PROTEIN 16"/>
    <property type="match status" value="1"/>
</dbReference>
<dbReference type="GO" id="GO:0042273">
    <property type="term" value="P:ribosomal large subunit biogenesis"/>
    <property type="evidence" value="ECO:0007669"/>
    <property type="project" value="TreeGrafter"/>
</dbReference>
<feature type="compositionally biased region" description="Basic residues" evidence="5">
    <location>
        <begin position="1"/>
        <end position="26"/>
    </location>
</feature>
<gene>
    <name evidence="6" type="ORF">R5R35_014351</name>
</gene>
<evidence type="ECO:0000256" key="5">
    <source>
        <dbReference type="SAM" id="MobiDB-lite"/>
    </source>
</evidence>
<evidence type="ECO:0000256" key="3">
    <source>
        <dbReference type="ARBA" id="ARBA00015522"/>
    </source>
</evidence>
<keyword evidence="4" id="KW-0539">Nucleus</keyword>
<comment type="subcellular location">
    <subcellularLocation>
        <location evidence="1">Nucleus</location>
        <location evidence="1">Nucleolus</location>
    </subcellularLocation>
</comment>
<evidence type="ECO:0000256" key="4">
    <source>
        <dbReference type="ARBA" id="ARBA00023242"/>
    </source>
</evidence>
<dbReference type="AlphaFoldDB" id="A0AAN9VKB0"/>
<reference evidence="6 7" key="1">
    <citation type="submission" date="2024-03" db="EMBL/GenBank/DDBJ databases">
        <title>The genome assembly and annotation of the cricket Gryllus longicercus Weissman &amp; Gray.</title>
        <authorList>
            <person name="Szrajer S."/>
            <person name="Gray D."/>
            <person name="Ylla G."/>
        </authorList>
    </citation>
    <scope>NUCLEOTIDE SEQUENCE [LARGE SCALE GENOMIC DNA]</scope>
    <source>
        <strain evidence="6">DAG 2021-001</strain>
        <tissue evidence="6">Whole body minus gut</tissue>
    </source>
</reference>
<evidence type="ECO:0000313" key="7">
    <source>
        <dbReference type="Proteomes" id="UP001378592"/>
    </source>
</evidence>
<dbReference type="EMBL" id="JAZDUA010000146">
    <property type="protein sequence ID" value="KAK7866485.1"/>
    <property type="molecule type" value="Genomic_DNA"/>
</dbReference>
<dbReference type="Pfam" id="PF09420">
    <property type="entry name" value="Nop16"/>
    <property type="match status" value="1"/>
</dbReference>
<dbReference type="GO" id="GO:0005730">
    <property type="term" value="C:nucleolus"/>
    <property type="evidence" value="ECO:0007669"/>
    <property type="project" value="UniProtKB-SubCell"/>
</dbReference>
<evidence type="ECO:0000256" key="1">
    <source>
        <dbReference type="ARBA" id="ARBA00004604"/>
    </source>
</evidence>
<protein>
    <recommendedName>
        <fullName evidence="3">Nucleolar protein 16</fullName>
    </recommendedName>
</protein>
<accession>A0AAN9VKB0</accession>
<keyword evidence="7" id="KW-1185">Reference proteome</keyword>
<dbReference type="Proteomes" id="UP001378592">
    <property type="component" value="Unassembled WGS sequence"/>
</dbReference>
<organism evidence="6 7">
    <name type="scientific">Gryllus longicercus</name>
    <dbReference type="NCBI Taxonomy" id="2509291"/>
    <lineage>
        <taxon>Eukaryota</taxon>
        <taxon>Metazoa</taxon>
        <taxon>Ecdysozoa</taxon>
        <taxon>Arthropoda</taxon>
        <taxon>Hexapoda</taxon>
        <taxon>Insecta</taxon>
        <taxon>Pterygota</taxon>
        <taxon>Neoptera</taxon>
        <taxon>Polyneoptera</taxon>
        <taxon>Orthoptera</taxon>
        <taxon>Ensifera</taxon>
        <taxon>Gryllidea</taxon>
        <taxon>Grylloidea</taxon>
        <taxon>Gryllidae</taxon>
        <taxon>Gryllinae</taxon>
        <taxon>Gryllus</taxon>
    </lineage>
</organism>
<comment type="similarity">
    <text evidence="2">Belongs to the NOP16 family.</text>
</comment>
<comment type="caution">
    <text evidence="6">The sequence shown here is derived from an EMBL/GenBank/DDBJ whole genome shotgun (WGS) entry which is preliminary data.</text>
</comment>